<evidence type="ECO:0000313" key="2">
    <source>
        <dbReference type="Proteomes" id="UP000663831"/>
    </source>
</evidence>
<dbReference type="EMBL" id="CAJMWV010001076">
    <property type="protein sequence ID" value="CAE6426003.1"/>
    <property type="molecule type" value="Genomic_DNA"/>
</dbReference>
<feature type="non-terminal residue" evidence="1">
    <location>
        <position position="1"/>
    </location>
</feature>
<evidence type="ECO:0000313" key="1">
    <source>
        <dbReference type="EMBL" id="CAE6426003.1"/>
    </source>
</evidence>
<organism evidence="1 2">
    <name type="scientific">Rhizoctonia solani</name>
    <dbReference type="NCBI Taxonomy" id="456999"/>
    <lineage>
        <taxon>Eukaryota</taxon>
        <taxon>Fungi</taxon>
        <taxon>Dikarya</taxon>
        <taxon>Basidiomycota</taxon>
        <taxon>Agaricomycotina</taxon>
        <taxon>Agaricomycetes</taxon>
        <taxon>Cantharellales</taxon>
        <taxon>Ceratobasidiaceae</taxon>
        <taxon>Rhizoctonia</taxon>
    </lineage>
</organism>
<accession>A0A8H3AMC1</accession>
<name>A0A8H3AMC1_9AGAM</name>
<reference evidence="1" key="1">
    <citation type="submission" date="2021-01" db="EMBL/GenBank/DDBJ databases">
        <authorList>
            <person name="Kaushik A."/>
        </authorList>
    </citation>
    <scope>NUCLEOTIDE SEQUENCE</scope>
    <source>
        <strain evidence="1">AG3-1AP</strain>
    </source>
</reference>
<proteinExistence type="predicted"/>
<protein>
    <submittedName>
        <fullName evidence="1">Uncharacterized protein</fullName>
    </submittedName>
</protein>
<comment type="caution">
    <text evidence="1">The sequence shown here is derived from an EMBL/GenBank/DDBJ whole genome shotgun (WGS) entry which is preliminary data.</text>
</comment>
<dbReference type="Proteomes" id="UP000663831">
    <property type="component" value="Unassembled WGS sequence"/>
</dbReference>
<sequence>CGFNPIPSLDDDYDSSLRSYSGTSKLVYPHYHSSRNSDGKSCRCTIYPHLMHPTIIPTRRNTIPIDLNRIGYQGTIPRNALKTDLQTEYKRPLLPLHRPSRTCIFCGSSIVSPANKETSGLDAARFRARARARATILLTAYTNLAYLQGNNIHLSPLIEQVHILA</sequence>
<gene>
    <name evidence="1" type="ORF">RDB_LOCUS38102</name>
</gene>
<dbReference type="AlphaFoldDB" id="A0A8H3AMC1"/>